<evidence type="ECO:0000259" key="9">
    <source>
        <dbReference type="SMART" id="SM00904"/>
    </source>
</evidence>
<proteinExistence type="predicted"/>
<keyword evidence="6" id="KW-0547">Nucleotide-binding</keyword>
<dbReference type="InterPro" id="IPR015865">
    <property type="entry name" value="Riboflavin_kinase_bac/euk"/>
</dbReference>
<dbReference type="OrthoDB" id="410289at2759"/>
<feature type="domain" description="Riboflavin kinase" evidence="9">
    <location>
        <begin position="92"/>
        <end position="222"/>
    </location>
</feature>
<dbReference type="InParanoid" id="A0A0G4G469"/>
<dbReference type="AlphaFoldDB" id="A0A0G4G469"/>
<gene>
    <name evidence="10" type="ORF">Vbra_16866</name>
</gene>
<keyword evidence="4" id="KW-0288">FMN</keyword>
<evidence type="ECO:0000256" key="8">
    <source>
        <dbReference type="SAM" id="MobiDB-lite"/>
    </source>
</evidence>
<dbReference type="EMBL" id="CDMY01000555">
    <property type="protein sequence ID" value="CEM22692.1"/>
    <property type="molecule type" value="Genomic_DNA"/>
</dbReference>
<dbReference type="VEuPathDB" id="CryptoDB:Vbra_16866"/>
<keyword evidence="7" id="KW-0067">ATP-binding</keyword>
<evidence type="ECO:0000256" key="2">
    <source>
        <dbReference type="ARBA" id="ARBA00012105"/>
    </source>
</evidence>
<dbReference type="PANTHER" id="PTHR22749:SF6">
    <property type="entry name" value="RIBOFLAVIN KINASE"/>
    <property type="match status" value="1"/>
</dbReference>
<evidence type="ECO:0000256" key="6">
    <source>
        <dbReference type="ARBA" id="ARBA00022741"/>
    </source>
</evidence>
<feature type="region of interest" description="Disordered" evidence="8">
    <location>
        <begin position="56"/>
        <end position="94"/>
    </location>
</feature>
<dbReference type="GO" id="GO:0009398">
    <property type="term" value="P:FMN biosynthetic process"/>
    <property type="evidence" value="ECO:0007669"/>
    <property type="project" value="UniProtKB-UniPathway"/>
</dbReference>
<accession>A0A0G4G469</accession>
<dbReference type="Gene3D" id="2.40.30.30">
    <property type="entry name" value="Riboflavin kinase-like"/>
    <property type="match status" value="1"/>
</dbReference>
<dbReference type="UniPathway" id="UPA00276">
    <property type="reaction ID" value="UER00406"/>
</dbReference>
<dbReference type="GO" id="GO:0005524">
    <property type="term" value="F:ATP binding"/>
    <property type="evidence" value="ECO:0007669"/>
    <property type="project" value="UniProtKB-KW"/>
</dbReference>
<sequence>MPLVAIALAVTHTSTATHPVHSIGLAHHHRSLLQLTSTRSPHSPPQRSVRCFAHPNDETAATGGDTPASPPPPPQPTPPSAAPPSNDKLPDAAKGLVQGGKRLGRTIGFPTLNIRWSPPEESRPRYGVYAVRVTRLDQHGTPGNEGHPGVANYGLRPTVNEADPEPLLEVHLLDVDETDLGDGVTIIVQWLKFLRPEQKFSGVEALKAQLQMDEQAAKAFFGL</sequence>
<evidence type="ECO:0000256" key="3">
    <source>
        <dbReference type="ARBA" id="ARBA00022630"/>
    </source>
</evidence>
<dbReference type="PANTHER" id="PTHR22749">
    <property type="entry name" value="RIBOFLAVIN KINASE/FMN ADENYLYLTRANSFERASE"/>
    <property type="match status" value="1"/>
</dbReference>
<evidence type="ECO:0000256" key="7">
    <source>
        <dbReference type="ARBA" id="ARBA00022840"/>
    </source>
</evidence>
<keyword evidence="5" id="KW-0808">Transferase</keyword>
<organism evidence="10 11">
    <name type="scientific">Vitrella brassicaformis (strain CCMP3155)</name>
    <dbReference type="NCBI Taxonomy" id="1169540"/>
    <lineage>
        <taxon>Eukaryota</taxon>
        <taxon>Sar</taxon>
        <taxon>Alveolata</taxon>
        <taxon>Colpodellida</taxon>
        <taxon>Vitrellaceae</taxon>
        <taxon>Vitrella</taxon>
    </lineage>
</organism>
<dbReference type="SUPFAM" id="SSF82114">
    <property type="entry name" value="Riboflavin kinase-like"/>
    <property type="match status" value="1"/>
</dbReference>
<dbReference type="GO" id="GO:0008531">
    <property type="term" value="F:riboflavin kinase activity"/>
    <property type="evidence" value="ECO:0007669"/>
    <property type="project" value="UniProtKB-EC"/>
</dbReference>
<dbReference type="STRING" id="1169540.A0A0G4G469"/>
<evidence type="ECO:0000256" key="5">
    <source>
        <dbReference type="ARBA" id="ARBA00022679"/>
    </source>
</evidence>
<evidence type="ECO:0000256" key="4">
    <source>
        <dbReference type="ARBA" id="ARBA00022643"/>
    </source>
</evidence>
<keyword evidence="3" id="KW-0285">Flavoprotein</keyword>
<dbReference type="SMART" id="SM00904">
    <property type="entry name" value="Flavokinase"/>
    <property type="match status" value="1"/>
</dbReference>
<dbReference type="InterPro" id="IPR023465">
    <property type="entry name" value="Riboflavin_kinase_dom_sf"/>
</dbReference>
<evidence type="ECO:0000256" key="1">
    <source>
        <dbReference type="ARBA" id="ARBA00005201"/>
    </source>
</evidence>
<protein>
    <recommendedName>
        <fullName evidence="2">riboflavin kinase</fullName>
        <ecNumber evidence="2">2.7.1.26</ecNumber>
    </recommendedName>
</protein>
<keyword evidence="11" id="KW-1185">Reference proteome</keyword>
<dbReference type="InterPro" id="IPR023468">
    <property type="entry name" value="Riboflavin_kinase"/>
</dbReference>
<evidence type="ECO:0000313" key="11">
    <source>
        <dbReference type="Proteomes" id="UP000041254"/>
    </source>
</evidence>
<reference evidence="10 11" key="1">
    <citation type="submission" date="2014-11" db="EMBL/GenBank/DDBJ databases">
        <authorList>
            <person name="Zhu J."/>
            <person name="Qi W."/>
            <person name="Song R."/>
        </authorList>
    </citation>
    <scope>NUCLEOTIDE SEQUENCE [LARGE SCALE GENOMIC DNA]</scope>
</reference>
<comment type="pathway">
    <text evidence="1">Cofactor biosynthesis; FMN biosynthesis; FMN from riboflavin (ATP route): step 1/1.</text>
</comment>
<evidence type="ECO:0000313" key="10">
    <source>
        <dbReference type="EMBL" id="CEM22692.1"/>
    </source>
</evidence>
<name>A0A0G4G469_VITBC</name>
<dbReference type="EC" id="2.7.1.26" evidence="2"/>
<feature type="compositionally biased region" description="Pro residues" evidence="8">
    <location>
        <begin position="68"/>
        <end position="82"/>
    </location>
</feature>
<dbReference type="Pfam" id="PF01687">
    <property type="entry name" value="Flavokinase"/>
    <property type="match status" value="1"/>
</dbReference>
<dbReference type="Proteomes" id="UP000041254">
    <property type="component" value="Unassembled WGS sequence"/>
</dbReference>
<dbReference type="GO" id="GO:0009231">
    <property type="term" value="P:riboflavin biosynthetic process"/>
    <property type="evidence" value="ECO:0007669"/>
    <property type="project" value="InterPro"/>
</dbReference>